<feature type="compositionally biased region" description="Polar residues" evidence="1">
    <location>
        <begin position="1"/>
        <end position="20"/>
    </location>
</feature>
<evidence type="ECO:0000313" key="3">
    <source>
        <dbReference type="Proteomes" id="UP000001072"/>
    </source>
</evidence>
<dbReference type="KEGG" id="mlr:MELLADRAFT_109642"/>
<dbReference type="GeneID" id="18923823"/>
<evidence type="ECO:0000256" key="1">
    <source>
        <dbReference type="SAM" id="MobiDB-lite"/>
    </source>
</evidence>
<accession>F4RX51</accession>
<dbReference type="Proteomes" id="UP000001072">
    <property type="component" value="Unassembled WGS sequence"/>
</dbReference>
<feature type="compositionally biased region" description="Basic and acidic residues" evidence="1">
    <location>
        <begin position="21"/>
        <end position="40"/>
    </location>
</feature>
<dbReference type="RefSeq" id="XP_007413697.1">
    <property type="nucleotide sequence ID" value="XM_007413635.1"/>
</dbReference>
<dbReference type="HOGENOM" id="CLU_2050150_0_0_1"/>
<protein>
    <submittedName>
        <fullName evidence="2">Uncharacterized protein</fullName>
    </submittedName>
</protein>
<feature type="region of interest" description="Disordered" evidence="1">
    <location>
        <begin position="1"/>
        <end position="43"/>
    </location>
</feature>
<evidence type="ECO:0000313" key="2">
    <source>
        <dbReference type="EMBL" id="EGG02904.1"/>
    </source>
</evidence>
<proteinExistence type="predicted"/>
<reference evidence="3" key="1">
    <citation type="journal article" date="2011" name="Proc. Natl. Acad. Sci. U.S.A.">
        <title>Obligate biotrophy features unraveled by the genomic analysis of rust fungi.</title>
        <authorList>
            <person name="Duplessis S."/>
            <person name="Cuomo C.A."/>
            <person name="Lin Y.-C."/>
            <person name="Aerts A."/>
            <person name="Tisserant E."/>
            <person name="Veneault-Fourrey C."/>
            <person name="Joly D.L."/>
            <person name="Hacquard S."/>
            <person name="Amselem J."/>
            <person name="Cantarel B.L."/>
            <person name="Chiu R."/>
            <person name="Coutinho P.M."/>
            <person name="Feau N."/>
            <person name="Field M."/>
            <person name="Frey P."/>
            <person name="Gelhaye E."/>
            <person name="Goldberg J."/>
            <person name="Grabherr M.G."/>
            <person name="Kodira C.D."/>
            <person name="Kohler A."/>
            <person name="Kuees U."/>
            <person name="Lindquist E.A."/>
            <person name="Lucas S.M."/>
            <person name="Mago R."/>
            <person name="Mauceli E."/>
            <person name="Morin E."/>
            <person name="Murat C."/>
            <person name="Pangilinan J.L."/>
            <person name="Park R."/>
            <person name="Pearson M."/>
            <person name="Quesneville H."/>
            <person name="Rouhier N."/>
            <person name="Sakthikumar S."/>
            <person name="Salamov A.A."/>
            <person name="Schmutz J."/>
            <person name="Selles B."/>
            <person name="Shapiro H."/>
            <person name="Tanguay P."/>
            <person name="Tuskan G.A."/>
            <person name="Henrissat B."/>
            <person name="Van de Peer Y."/>
            <person name="Rouze P."/>
            <person name="Ellis J.G."/>
            <person name="Dodds P.N."/>
            <person name="Schein J.E."/>
            <person name="Zhong S."/>
            <person name="Hamelin R.C."/>
            <person name="Grigoriev I.V."/>
            <person name="Szabo L.J."/>
            <person name="Martin F."/>
        </authorList>
    </citation>
    <scope>NUCLEOTIDE SEQUENCE [LARGE SCALE GENOMIC DNA]</scope>
    <source>
        <strain evidence="3">98AG31 / pathotype 3-4-7</strain>
    </source>
</reference>
<dbReference type="AlphaFoldDB" id="F4RX51"/>
<name>F4RX51_MELLP</name>
<dbReference type="VEuPathDB" id="FungiDB:MELLADRAFT_109642"/>
<gene>
    <name evidence="2" type="ORF">MELLADRAFT_109642</name>
</gene>
<dbReference type="EMBL" id="GL883127">
    <property type="protein sequence ID" value="EGG02904.1"/>
    <property type="molecule type" value="Genomic_DNA"/>
</dbReference>
<keyword evidence="3" id="KW-1185">Reference proteome</keyword>
<organism evidence="3">
    <name type="scientific">Melampsora larici-populina (strain 98AG31 / pathotype 3-4-7)</name>
    <name type="common">Poplar leaf rust fungus</name>
    <dbReference type="NCBI Taxonomy" id="747676"/>
    <lineage>
        <taxon>Eukaryota</taxon>
        <taxon>Fungi</taxon>
        <taxon>Dikarya</taxon>
        <taxon>Basidiomycota</taxon>
        <taxon>Pucciniomycotina</taxon>
        <taxon>Pucciniomycetes</taxon>
        <taxon>Pucciniales</taxon>
        <taxon>Melampsoraceae</taxon>
        <taxon>Melampsora</taxon>
    </lineage>
</organism>
<dbReference type="InParanoid" id="F4RX51"/>
<sequence length="120" mass="14014">MSLSSGTAKSNGQCQSTPRSSPEEEFLRHRGLPEAAEHLDPQLLTPDCEGRQHIPSVEFIGARQRSPSVEFIGARQRILNPSPRQQQEIERLQEYQRRQQVKEKWRQIVHSIQNKRREEF</sequence>